<keyword evidence="7" id="KW-1185">Reference proteome</keyword>
<evidence type="ECO:0000256" key="4">
    <source>
        <dbReference type="ARBA" id="ARBA00023157"/>
    </source>
</evidence>
<dbReference type="Proteomes" id="UP001321473">
    <property type="component" value="Unassembled WGS sequence"/>
</dbReference>
<feature type="non-terminal residue" evidence="6">
    <location>
        <position position="1"/>
    </location>
</feature>
<keyword evidence="4" id="KW-1015">Disulfide bond</keyword>
<evidence type="ECO:0000256" key="2">
    <source>
        <dbReference type="ARBA" id="ARBA00022723"/>
    </source>
</evidence>
<comment type="catalytic activity">
    <reaction evidence="1">
        <text>an N-(acyl)-sphingosylphosphoethanolamine = an N-(acyl)-sphingosyl-1,3-cyclic phosphate + ethanolamine</text>
        <dbReference type="Rhea" id="RHEA:60648"/>
        <dbReference type="ChEBI" id="CHEBI:57603"/>
        <dbReference type="ChEBI" id="CHEBI:143891"/>
        <dbReference type="ChEBI" id="CHEBI:143892"/>
    </reaction>
</comment>
<dbReference type="InterPro" id="IPR017946">
    <property type="entry name" value="PLC-like_Pdiesterase_TIM-brl"/>
</dbReference>
<keyword evidence="2" id="KW-0479">Metal-binding</keyword>
<evidence type="ECO:0000256" key="3">
    <source>
        <dbReference type="ARBA" id="ARBA00022842"/>
    </source>
</evidence>
<sequence>RAVGTGSITSRHPHATTWNYCPQFERRSELRTLFSTSLGSAHSRILLLNIEQGPEPAMAPASISRTVAAVLLCWIAERSAAGPSSSNRLDELERPFFNIAHMVNSIKEVDQYLRLGANAIEADVTFQSDGTAKQTFHGSPCDCFRNCYMRENLVDYLEYIRKVTGTADAKYKNRVALLFLDLKVSDLPAPSKLKAGKDIAKKLLEHLWYNVDVNNTVNVLLSIGHVTDKDVFKGVIETLMKNGDPAIAERVGFDVGLNDPLEDISKMYSELGIDHNRWQGDGVSNCLSLFRPANRLKQALRYRDSRTDRSYADKVYHWTIDLSSAIRTSIRLGVDGIITNYPERVSTVIMEDPFKRAVKLASPQDTPWKKANVELLMPGGGGSPFTAVLGDVSEVLQQFWAYLVTRLSGHIFRRRSSREYDAIAVDPPMSPRELAEQRYYRWLHKNFA</sequence>
<reference evidence="6 7" key="1">
    <citation type="journal article" date="2023" name="Arcadia Sci">
        <title>De novo assembly of a long-read Amblyomma americanum tick genome.</title>
        <authorList>
            <person name="Chou S."/>
            <person name="Poskanzer K.E."/>
            <person name="Rollins M."/>
            <person name="Thuy-Boun P.S."/>
        </authorList>
    </citation>
    <scope>NUCLEOTIDE SEQUENCE [LARGE SCALE GENOMIC DNA]</scope>
    <source>
        <strain evidence="6">F_SG_1</strain>
        <tissue evidence="6">Salivary glands</tissue>
    </source>
</reference>
<evidence type="ECO:0000256" key="1">
    <source>
        <dbReference type="ARBA" id="ARBA00000110"/>
    </source>
</evidence>
<dbReference type="EMBL" id="JARKHS020023218">
    <property type="protein sequence ID" value="KAK8768998.1"/>
    <property type="molecule type" value="Genomic_DNA"/>
</dbReference>
<dbReference type="SUPFAM" id="SSF51695">
    <property type="entry name" value="PLC-like phosphodiesterases"/>
    <property type="match status" value="1"/>
</dbReference>
<dbReference type="GO" id="GO:0016829">
    <property type="term" value="F:lyase activity"/>
    <property type="evidence" value="ECO:0007669"/>
    <property type="project" value="UniProtKB-KW"/>
</dbReference>
<dbReference type="Gene3D" id="3.20.20.190">
    <property type="entry name" value="Phosphatidylinositol (PI) phosphodiesterase"/>
    <property type="match status" value="1"/>
</dbReference>
<evidence type="ECO:0000313" key="6">
    <source>
        <dbReference type="EMBL" id="KAK8768998.1"/>
    </source>
</evidence>
<organism evidence="6 7">
    <name type="scientific">Amblyomma americanum</name>
    <name type="common">Lone star tick</name>
    <dbReference type="NCBI Taxonomy" id="6943"/>
    <lineage>
        <taxon>Eukaryota</taxon>
        <taxon>Metazoa</taxon>
        <taxon>Ecdysozoa</taxon>
        <taxon>Arthropoda</taxon>
        <taxon>Chelicerata</taxon>
        <taxon>Arachnida</taxon>
        <taxon>Acari</taxon>
        <taxon>Parasitiformes</taxon>
        <taxon>Ixodida</taxon>
        <taxon>Ixodoidea</taxon>
        <taxon>Ixodidae</taxon>
        <taxon>Amblyomminae</taxon>
        <taxon>Amblyomma</taxon>
    </lineage>
</organism>
<gene>
    <name evidence="6" type="ORF">V5799_014534</name>
</gene>
<accession>A0AAQ4E2R3</accession>
<dbReference type="Pfam" id="PF13653">
    <property type="entry name" value="GDPD_2"/>
    <property type="match status" value="1"/>
</dbReference>
<dbReference type="GO" id="GO:0046872">
    <property type="term" value="F:metal ion binding"/>
    <property type="evidence" value="ECO:0007669"/>
    <property type="project" value="UniProtKB-KW"/>
</dbReference>
<protein>
    <submittedName>
        <fullName evidence="6">Uncharacterized protein</fullName>
    </submittedName>
</protein>
<evidence type="ECO:0000256" key="5">
    <source>
        <dbReference type="ARBA" id="ARBA00023239"/>
    </source>
</evidence>
<keyword evidence="3" id="KW-0460">Magnesium</keyword>
<dbReference type="GO" id="GO:0006629">
    <property type="term" value="P:lipid metabolic process"/>
    <property type="evidence" value="ECO:0007669"/>
    <property type="project" value="InterPro"/>
</dbReference>
<dbReference type="AlphaFoldDB" id="A0AAQ4E2R3"/>
<comment type="caution">
    <text evidence="6">The sequence shown here is derived from an EMBL/GenBank/DDBJ whole genome shotgun (WGS) entry which is preliminary data.</text>
</comment>
<keyword evidence="5" id="KW-0456">Lyase</keyword>
<name>A0AAQ4E2R3_AMBAM</name>
<dbReference type="CDD" id="cd08576">
    <property type="entry name" value="GDPD_like_SMaseD_PLD"/>
    <property type="match status" value="1"/>
</dbReference>
<evidence type="ECO:0000313" key="7">
    <source>
        <dbReference type="Proteomes" id="UP001321473"/>
    </source>
</evidence>
<proteinExistence type="predicted"/>
<dbReference type="GO" id="GO:0008081">
    <property type="term" value="F:phosphoric diester hydrolase activity"/>
    <property type="evidence" value="ECO:0007669"/>
    <property type="project" value="InterPro"/>
</dbReference>